<organism evidence="1">
    <name type="scientific">marine sediment metagenome</name>
    <dbReference type="NCBI Taxonomy" id="412755"/>
    <lineage>
        <taxon>unclassified sequences</taxon>
        <taxon>metagenomes</taxon>
        <taxon>ecological metagenomes</taxon>
    </lineage>
</organism>
<protein>
    <submittedName>
        <fullName evidence="1">Uncharacterized protein</fullName>
    </submittedName>
</protein>
<accession>A0A0F9PR02</accession>
<comment type="caution">
    <text evidence="1">The sequence shown here is derived from an EMBL/GenBank/DDBJ whole genome shotgun (WGS) entry which is preliminary data.</text>
</comment>
<sequence length="54" mass="6277">MSYKIKITISIDDQPGLTRYYTSFPEALNSIKNYFKGFIVNIYNLPVKEENDSP</sequence>
<dbReference type="EMBL" id="LAZR01002237">
    <property type="protein sequence ID" value="KKN32644.1"/>
    <property type="molecule type" value="Genomic_DNA"/>
</dbReference>
<dbReference type="AlphaFoldDB" id="A0A0F9PR02"/>
<gene>
    <name evidence="1" type="ORF">LCGC14_0811670</name>
</gene>
<reference evidence="1" key="1">
    <citation type="journal article" date="2015" name="Nature">
        <title>Complex archaea that bridge the gap between prokaryotes and eukaryotes.</title>
        <authorList>
            <person name="Spang A."/>
            <person name="Saw J.H."/>
            <person name="Jorgensen S.L."/>
            <person name="Zaremba-Niedzwiedzka K."/>
            <person name="Martijn J."/>
            <person name="Lind A.E."/>
            <person name="van Eijk R."/>
            <person name="Schleper C."/>
            <person name="Guy L."/>
            <person name="Ettema T.J."/>
        </authorList>
    </citation>
    <scope>NUCLEOTIDE SEQUENCE</scope>
</reference>
<proteinExistence type="predicted"/>
<evidence type="ECO:0000313" key="1">
    <source>
        <dbReference type="EMBL" id="KKN32644.1"/>
    </source>
</evidence>
<name>A0A0F9PR02_9ZZZZ</name>